<dbReference type="CDD" id="cd21450">
    <property type="entry name" value="DLC-like_DYNLL1-like"/>
    <property type="match status" value="1"/>
</dbReference>
<dbReference type="InterPro" id="IPR002048">
    <property type="entry name" value="EF_hand_dom"/>
</dbReference>
<dbReference type="Gene3D" id="3.30.740.10">
    <property type="entry name" value="Protein Inhibitor Of Neuronal Nitric Oxide Synthase"/>
    <property type="match status" value="1"/>
</dbReference>
<dbReference type="Proteomes" id="UP000274429">
    <property type="component" value="Unassembled WGS sequence"/>
</dbReference>
<dbReference type="InterPro" id="IPR001372">
    <property type="entry name" value="Dynein_light_chain_typ-1/2"/>
</dbReference>
<dbReference type="WBParaSite" id="TTAC_0000324701-mRNA-1">
    <property type="protein sequence ID" value="TTAC_0000324701-mRNA-1"/>
    <property type="gene ID" value="TTAC_0000324701"/>
</dbReference>
<dbReference type="AlphaFoldDB" id="A0A0R3WR57"/>
<dbReference type="SUPFAM" id="SSF54648">
    <property type="entry name" value="DLC"/>
    <property type="match status" value="1"/>
</dbReference>
<proteinExistence type="predicted"/>
<dbReference type="Gene3D" id="1.10.238.10">
    <property type="entry name" value="EF-hand"/>
    <property type="match status" value="1"/>
</dbReference>
<dbReference type="Pfam" id="PF13202">
    <property type="entry name" value="EF-hand_5"/>
    <property type="match status" value="1"/>
</dbReference>
<gene>
    <name evidence="2" type="ORF">TTAC_LOCUS3232</name>
</gene>
<evidence type="ECO:0000313" key="4">
    <source>
        <dbReference type="WBParaSite" id="TTAC_0000324701-mRNA-1"/>
    </source>
</evidence>
<accession>A0A0R3WR57</accession>
<dbReference type="SMART" id="SM00054">
    <property type="entry name" value="EFh"/>
    <property type="match status" value="3"/>
</dbReference>
<evidence type="ECO:0000313" key="2">
    <source>
        <dbReference type="EMBL" id="VDM22208.1"/>
    </source>
</evidence>
<dbReference type="PROSITE" id="PS50222">
    <property type="entry name" value="EF_HAND_2"/>
    <property type="match status" value="2"/>
</dbReference>
<dbReference type="InterPro" id="IPR037177">
    <property type="entry name" value="DLC_sf"/>
</dbReference>
<dbReference type="Pfam" id="PF13499">
    <property type="entry name" value="EF-hand_7"/>
    <property type="match status" value="1"/>
</dbReference>
<dbReference type="InterPro" id="IPR011992">
    <property type="entry name" value="EF-hand-dom_pair"/>
</dbReference>
<dbReference type="EMBL" id="UYWX01002100">
    <property type="protein sequence ID" value="VDM22208.1"/>
    <property type="molecule type" value="Genomic_DNA"/>
</dbReference>
<dbReference type="OrthoDB" id="6236179at2759"/>
<reference evidence="4" key="1">
    <citation type="submission" date="2017-02" db="UniProtKB">
        <authorList>
            <consortium name="WormBaseParasite"/>
        </authorList>
    </citation>
    <scope>IDENTIFICATION</scope>
</reference>
<name>A0A0R3WR57_HYDTA</name>
<dbReference type="CDD" id="cd00051">
    <property type="entry name" value="EFh"/>
    <property type="match status" value="1"/>
</dbReference>
<dbReference type="Pfam" id="PF01221">
    <property type="entry name" value="Dynein_light"/>
    <property type="match status" value="1"/>
</dbReference>
<reference evidence="2 3" key="2">
    <citation type="submission" date="2018-11" db="EMBL/GenBank/DDBJ databases">
        <authorList>
            <consortium name="Pathogen Informatics"/>
        </authorList>
    </citation>
    <scope>NUCLEOTIDE SEQUENCE [LARGE SCALE GENOMIC DNA]</scope>
</reference>
<organism evidence="4">
    <name type="scientific">Hydatigena taeniaeformis</name>
    <name type="common">Feline tapeworm</name>
    <name type="synonym">Taenia taeniaeformis</name>
    <dbReference type="NCBI Taxonomy" id="6205"/>
    <lineage>
        <taxon>Eukaryota</taxon>
        <taxon>Metazoa</taxon>
        <taxon>Spiralia</taxon>
        <taxon>Lophotrochozoa</taxon>
        <taxon>Platyhelminthes</taxon>
        <taxon>Cestoda</taxon>
        <taxon>Eucestoda</taxon>
        <taxon>Cyclophyllidea</taxon>
        <taxon>Taeniidae</taxon>
        <taxon>Hydatigera</taxon>
    </lineage>
</organism>
<keyword evidence="3" id="KW-1185">Reference proteome</keyword>
<dbReference type="GO" id="GO:0007017">
    <property type="term" value="P:microtubule-based process"/>
    <property type="evidence" value="ECO:0007669"/>
    <property type="project" value="InterPro"/>
</dbReference>
<dbReference type="STRING" id="6205.A0A0R3WR57"/>
<feature type="domain" description="EF-hand" evidence="1">
    <location>
        <begin position="2"/>
        <end position="37"/>
    </location>
</feature>
<dbReference type="SUPFAM" id="SSF47473">
    <property type="entry name" value="EF-hand"/>
    <property type="match status" value="1"/>
</dbReference>
<dbReference type="GO" id="GO:0005509">
    <property type="term" value="F:calcium ion binding"/>
    <property type="evidence" value="ECO:0007669"/>
    <property type="project" value="InterPro"/>
</dbReference>
<dbReference type="SMART" id="SM01375">
    <property type="entry name" value="Dynein_light"/>
    <property type="match status" value="1"/>
</dbReference>
<feature type="domain" description="EF-hand" evidence="1">
    <location>
        <begin position="105"/>
        <end position="140"/>
    </location>
</feature>
<protein>
    <submittedName>
        <fullName evidence="4">EF-hand domain-containing protein</fullName>
    </submittedName>
</protein>
<sequence>MTSSSEIGALFEEVDSDHNGFITRENLADYVKKNHLPPETVNVSNNHLFMRKKNVNKLFVNLEDCNHLLTKMLPFKAVVPRLCVCAQCGVISRGSGTYTCKMSMPVSQELAKMFEAIDTNFNGYITREELEEYAKKTGQPESMVDDWFKWFDFGNTGQITYEDMCETLAIGMTKAYSEKVEKKRELIQKGKIAPPKDMPREYAAPQPKPDWLEGVKVLYTGRSEAGLLEDVVGVVKSSNIKDFEKESTFARYLKETMEKKWGRHWQVIVSQSTFGCAVGHEENYFVHFQYGPHLFILYRTTE</sequence>
<evidence type="ECO:0000259" key="1">
    <source>
        <dbReference type="PROSITE" id="PS50222"/>
    </source>
</evidence>
<evidence type="ECO:0000313" key="3">
    <source>
        <dbReference type="Proteomes" id="UP000274429"/>
    </source>
</evidence>
<dbReference type="GO" id="GO:0030286">
    <property type="term" value="C:dynein complex"/>
    <property type="evidence" value="ECO:0007669"/>
    <property type="project" value="InterPro"/>
</dbReference>